<dbReference type="AlphaFoldDB" id="A0A5A7PLA8"/>
<keyword evidence="2" id="KW-1185">Reference proteome</keyword>
<evidence type="ECO:0000313" key="1">
    <source>
        <dbReference type="EMBL" id="GER33107.1"/>
    </source>
</evidence>
<protein>
    <submittedName>
        <fullName evidence="1">Transmembrane channel-like protein 2</fullName>
    </submittedName>
</protein>
<comment type="caution">
    <text evidence="1">The sequence shown here is derived from an EMBL/GenBank/DDBJ whole genome shotgun (WGS) entry which is preliminary data.</text>
</comment>
<gene>
    <name evidence="1" type="ORF">STAS_09218</name>
</gene>
<keyword evidence="1" id="KW-0472">Membrane</keyword>
<name>A0A5A7PLA8_STRAF</name>
<keyword evidence="1" id="KW-0812">Transmembrane</keyword>
<dbReference type="EMBL" id="BKCP01004672">
    <property type="protein sequence ID" value="GER33107.1"/>
    <property type="molecule type" value="Genomic_DNA"/>
</dbReference>
<sequence>MALVKLWDDPVSTNTSINRPRTVADNLVVLGPCIPDIVLTEISKSSLTWHLDSFSSGSSSLSSMAPGAAARRDDVTEVVVFDHGVKELNCRGARHVTAWQLGKLNFSVRPWRPSRRGYQRGRAEVHGASPSSAWESGSPRRVTLLGSRHRGARPAATRRDDVAEVVVFNHGVKELNCRGARHVTAWQLGKLDFSVRPWRPSRRGYRRGRAEVHGVAAREESSEGPFEAPHNI</sequence>
<dbReference type="Proteomes" id="UP000325081">
    <property type="component" value="Unassembled WGS sequence"/>
</dbReference>
<evidence type="ECO:0000313" key="2">
    <source>
        <dbReference type="Proteomes" id="UP000325081"/>
    </source>
</evidence>
<accession>A0A5A7PLA8</accession>
<reference evidence="2" key="1">
    <citation type="journal article" date="2019" name="Curr. Biol.">
        <title>Genome Sequence of Striga asiatica Provides Insight into the Evolution of Plant Parasitism.</title>
        <authorList>
            <person name="Yoshida S."/>
            <person name="Kim S."/>
            <person name="Wafula E.K."/>
            <person name="Tanskanen J."/>
            <person name="Kim Y.M."/>
            <person name="Honaas L."/>
            <person name="Yang Z."/>
            <person name="Spallek T."/>
            <person name="Conn C.E."/>
            <person name="Ichihashi Y."/>
            <person name="Cheong K."/>
            <person name="Cui S."/>
            <person name="Der J.P."/>
            <person name="Gundlach H."/>
            <person name="Jiao Y."/>
            <person name="Hori C."/>
            <person name="Ishida J.K."/>
            <person name="Kasahara H."/>
            <person name="Kiba T."/>
            <person name="Kim M.S."/>
            <person name="Koo N."/>
            <person name="Laohavisit A."/>
            <person name="Lee Y.H."/>
            <person name="Lumba S."/>
            <person name="McCourt P."/>
            <person name="Mortimer J.C."/>
            <person name="Mutuku J.M."/>
            <person name="Nomura T."/>
            <person name="Sasaki-Sekimoto Y."/>
            <person name="Seto Y."/>
            <person name="Wang Y."/>
            <person name="Wakatake T."/>
            <person name="Sakakibara H."/>
            <person name="Demura T."/>
            <person name="Yamaguchi S."/>
            <person name="Yoneyama K."/>
            <person name="Manabe R.I."/>
            <person name="Nelson D.C."/>
            <person name="Schulman A.H."/>
            <person name="Timko M.P."/>
            <person name="dePamphilis C.W."/>
            <person name="Choi D."/>
            <person name="Shirasu K."/>
        </authorList>
    </citation>
    <scope>NUCLEOTIDE SEQUENCE [LARGE SCALE GENOMIC DNA]</scope>
    <source>
        <strain evidence="2">cv. UVA1</strain>
    </source>
</reference>
<organism evidence="1 2">
    <name type="scientific">Striga asiatica</name>
    <name type="common">Asiatic witchweed</name>
    <name type="synonym">Buchnera asiatica</name>
    <dbReference type="NCBI Taxonomy" id="4170"/>
    <lineage>
        <taxon>Eukaryota</taxon>
        <taxon>Viridiplantae</taxon>
        <taxon>Streptophyta</taxon>
        <taxon>Embryophyta</taxon>
        <taxon>Tracheophyta</taxon>
        <taxon>Spermatophyta</taxon>
        <taxon>Magnoliopsida</taxon>
        <taxon>eudicotyledons</taxon>
        <taxon>Gunneridae</taxon>
        <taxon>Pentapetalae</taxon>
        <taxon>asterids</taxon>
        <taxon>lamiids</taxon>
        <taxon>Lamiales</taxon>
        <taxon>Orobanchaceae</taxon>
        <taxon>Buchnereae</taxon>
        <taxon>Striga</taxon>
    </lineage>
</organism>
<proteinExistence type="predicted"/>